<proteinExistence type="predicted"/>
<dbReference type="OrthoDB" id="6188167at2"/>
<gene>
    <name evidence="1" type="ORF">FOZ74_05525</name>
</gene>
<dbReference type="InterPro" id="IPR012434">
    <property type="entry name" value="DUF1631"/>
</dbReference>
<dbReference type="RefSeq" id="WP_146912126.1">
    <property type="nucleotide sequence ID" value="NZ_CP042344.1"/>
</dbReference>
<reference evidence="1 2" key="1">
    <citation type="submission" date="2019-07" db="EMBL/GenBank/DDBJ databases">
        <title>Complete genome sequence of Comamonas sp. NLF 7-7 isolated from livestock.</title>
        <authorList>
            <person name="Kim D.H."/>
            <person name="Kim J.G."/>
        </authorList>
    </citation>
    <scope>NUCLEOTIDE SEQUENCE [LARGE SCALE GENOMIC DNA]</scope>
    <source>
        <strain evidence="1 2">NLF 7-7</strain>
    </source>
</reference>
<keyword evidence="2" id="KW-1185">Reference proteome</keyword>
<organism evidence="1 2">
    <name type="scientific">Comamonas flocculans</name>
    <dbReference type="NCBI Taxonomy" id="2597701"/>
    <lineage>
        <taxon>Bacteria</taxon>
        <taxon>Pseudomonadati</taxon>
        <taxon>Pseudomonadota</taxon>
        <taxon>Betaproteobacteria</taxon>
        <taxon>Burkholderiales</taxon>
        <taxon>Comamonadaceae</taxon>
        <taxon>Comamonas</taxon>
    </lineage>
</organism>
<evidence type="ECO:0000313" key="2">
    <source>
        <dbReference type="Proteomes" id="UP000321199"/>
    </source>
</evidence>
<dbReference type="KEGG" id="cof:FOZ74_05525"/>
<name>A0A5B8RSR3_9BURK</name>
<dbReference type="Pfam" id="PF07793">
    <property type="entry name" value="DUF1631"/>
    <property type="match status" value="1"/>
</dbReference>
<accession>A0A5B8RSR3</accession>
<evidence type="ECO:0000313" key="1">
    <source>
        <dbReference type="EMBL" id="QEA12531.1"/>
    </source>
</evidence>
<dbReference type="Proteomes" id="UP000321199">
    <property type="component" value="Chromosome"/>
</dbReference>
<sequence>MASTPMYRPSSDLAGAARRHFVQSLCDSLPGVDKALFDALNELVGEVATHQVMQRRRDTWLHYRSHHQKWADGVAQAWRDAEGGAQRKSAPHGLSGGGLDGLQLVSEDAVENRLLGARLARAIAAKADSTLEAVRQRTKYLEGRELEADDVLRPEVACLALVDQWFDAGLSRDELDLVFDSLETALTKAAVPAYEAVVELYDKQGVPDLAALRSRVVRPPSATSRAHAGAAAAFAASQAATSGYGALASGSQLGSAGAHLAPPPGMVAPSAYGSFPGSAQAVDAAQAYGWSQLDMTRQRAEEVMVQLQHLLIQSSTGFSPVHAPPATMALSQALGSMQVQANAFYGGAGPHMLVSAYTPVAVAQAVTEVRQRAVELKEKAETASEKAIIEIVALMFQSILDEDRIPPSVRVWFARLQVPVLRVALAEPEFFNQVDHPARKLIDRMGSCVLGFDANAINGSALEKEIRRVVQVIEQYPETGSKVFQIVHDEFEKFLADSLVKAQKTSSEIVGVAQQMEQKETLTVQFTIELRTMLRDMPVREEIRDFLFRTWAEVLAMAAVKYGVQDKETTQYKRVAADLVWASGAKPNRSERNQVIQMLPGILERLRRGLALVGMEGEAQDAQIKELTDTLAEAFVAKTAVIAQERIDEMAQRLVDLEDFISDESLGDIPLNAENIELLLGIDASAIDVIPDTDAPVQSEALKRANELPLGTWYTLDHNGGTMRVQYVWHSQRKQLHLFIAPSGQNYLFQARRLAAYLQARLLTPQDVEGITVRATRNVVAKLNANPERLLS</sequence>
<protein>
    <submittedName>
        <fullName evidence="1">DUF1631 domain-containing protein</fullName>
    </submittedName>
</protein>
<dbReference type="AlphaFoldDB" id="A0A5B8RSR3"/>
<dbReference type="EMBL" id="CP042344">
    <property type="protein sequence ID" value="QEA12531.1"/>
    <property type="molecule type" value="Genomic_DNA"/>
</dbReference>